<keyword evidence="8" id="KW-1185">Reference proteome</keyword>
<evidence type="ECO:0000256" key="2">
    <source>
        <dbReference type="ARBA" id="ARBA00007441"/>
    </source>
</evidence>
<dbReference type="Proteomes" id="UP000218810">
    <property type="component" value="Unassembled WGS sequence"/>
</dbReference>
<evidence type="ECO:0000256" key="3">
    <source>
        <dbReference type="ARBA" id="ARBA00022576"/>
    </source>
</evidence>
<evidence type="ECO:0000313" key="7">
    <source>
        <dbReference type="EMBL" id="PAY22690.1"/>
    </source>
</evidence>
<keyword evidence="5" id="KW-0663">Pyridoxal phosphate</keyword>
<dbReference type="NCBIfam" id="NF005855">
    <property type="entry name" value="PRK07777.1"/>
    <property type="match status" value="1"/>
</dbReference>
<keyword evidence="4 7" id="KW-0808">Transferase</keyword>
<protein>
    <submittedName>
        <fullName evidence="7">Aminotransferase</fullName>
    </submittedName>
</protein>
<evidence type="ECO:0000256" key="1">
    <source>
        <dbReference type="ARBA" id="ARBA00001933"/>
    </source>
</evidence>
<dbReference type="Pfam" id="PF00155">
    <property type="entry name" value="Aminotran_1_2"/>
    <property type="match status" value="1"/>
</dbReference>
<dbReference type="AlphaFoldDB" id="A0A2A2WNC2"/>
<keyword evidence="3 7" id="KW-0032">Aminotransferase</keyword>
<gene>
    <name evidence="7" type="ORF">CEY15_12455</name>
</gene>
<proteinExistence type="inferred from homology"/>
<comment type="cofactor">
    <cofactor evidence="1">
        <name>pyridoxal 5'-phosphate</name>
        <dbReference type="ChEBI" id="CHEBI:597326"/>
    </cofactor>
</comment>
<comment type="similarity">
    <text evidence="2">Belongs to the class-I pyridoxal-phosphate-dependent aminotransferase family.</text>
</comment>
<dbReference type="GO" id="GO:0005737">
    <property type="term" value="C:cytoplasm"/>
    <property type="evidence" value="ECO:0007669"/>
    <property type="project" value="TreeGrafter"/>
</dbReference>
<dbReference type="InterPro" id="IPR015424">
    <property type="entry name" value="PyrdxlP-dep_Trfase"/>
</dbReference>
<dbReference type="Gene3D" id="3.40.640.10">
    <property type="entry name" value="Type I PLP-dependent aspartate aminotransferase-like (Major domain)"/>
    <property type="match status" value="1"/>
</dbReference>
<evidence type="ECO:0000259" key="6">
    <source>
        <dbReference type="Pfam" id="PF00155"/>
    </source>
</evidence>
<name>A0A2A2WNC2_9ACTN</name>
<dbReference type="CDD" id="cd00609">
    <property type="entry name" value="AAT_like"/>
    <property type="match status" value="1"/>
</dbReference>
<feature type="domain" description="Aminotransferase class I/classII large" evidence="6">
    <location>
        <begin position="27"/>
        <end position="368"/>
    </location>
</feature>
<dbReference type="SUPFAM" id="SSF53383">
    <property type="entry name" value="PLP-dependent transferases"/>
    <property type="match status" value="1"/>
</dbReference>
<evidence type="ECO:0000256" key="5">
    <source>
        <dbReference type="ARBA" id="ARBA00022898"/>
    </source>
</evidence>
<dbReference type="InterPro" id="IPR004839">
    <property type="entry name" value="Aminotransferase_I/II_large"/>
</dbReference>
<organism evidence="7 8">
    <name type="scientific">Dietzia natronolimnaea</name>
    <dbReference type="NCBI Taxonomy" id="161920"/>
    <lineage>
        <taxon>Bacteria</taxon>
        <taxon>Bacillati</taxon>
        <taxon>Actinomycetota</taxon>
        <taxon>Actinomycetes</taxon>
        <taxon>Mycobacteriales</taxon>
        <taxon>Dietziaceae</taxon>
        <taxon>Dietzia</taxon>
    </lineage>
</organism>
<evidence type="ECO:0000313" key="8">
    <source>
        <dbReference type="Proteomes" id="UP000218810"/>
    </source>
</evidence>
<accession>A0A2A2WNC2</accession>
<dbReference type="PANTHER" id="PTHR43807">
    <property type="entry name" value="FI04487P"/>
    <property type="match status" value="1"/>
</dbReference>
<dbReference type="EMBL" id="NTGA01000021">
    <property type="protein sequence ID" value="PAY22690.1"/>
    <property type="molecule type" value="Genomic_DNA"/>
</dbReference>
<dbReference type="GO" id="GO:0016212">
    <property type="term" value="F:kynurenine-oxoglutarate transaminase activity"/>
    <property type="evidence" value="ECO:0007669"/>
    <property type="project" value="TreeGrafter"/>
</dbReference>
<sequence>MTVRRLRPHATTIFSEVTQLAVRYGAVNLGQGFPDTDGPPSMIEAAVRAMREGHNQYPPGTGVPELRHALVAHETAHTGLVHDPDTEVLVTVGATEAIAGAVLGLVEPHDEVAVIEPSYDSYAATVAMAGATRRPARMVRSGDRFRLDVDSLRAAFSPRTRAVLVNSPHNPTGAVLPREDLEQIAALCREFDAIAISDEVYEHLTYDDNEHVSIATLPGMSERTLRISSAGKMLNCTGWKIGWVTGPAGLIAGVRTAKQYLSYTAGTPLQLAVAHALSHEDEWIRALRVQMQDRRDQLVGILTGLGVDLAVTQGTYFLTADPRPLGVTDAASWCLELPEKVGVAAVPFAPFTDTYSAEWSHLVRFAFCKRPEVLAEAGRRLQGLAT</sequence>
<dbReference type="PANTHER" id="PTHR43807:SF20">
    <property type="entry name" value="FI04487P"/>
    <property type="match status" value="1"/>
</dbReference>
<dbReference type="Gene3D" id="3.90.1150.10">
    <property type="entry name" value="Aspartate Aminotransferase, domain 1"/>
    <property type="match status" value="1"/>
</dbReference>
<dbReference type="FunFam" id="3.40.640.10:FF:000024">
    <property type="entry name" value="Kynurenine--oxoglutarate transaminase 3"/>
    <property type="match status" value="1"/>
</dbReference>
<reference evidence="8" key="1">
    <citation type="submission" date="2017-09" db="EMBL/GenBank/DDBJ databases">
        <authorList>
            <person name="Zhang Y."/>
            <person name="Huang X."/>
            <person name="Liu J."/>
            <person name="Lu L."/>
            <person name="Peng K."/>
        </authorList>
    </citation>
    <scope>NUCLEOTIDE SEQUENCE [LARGE SCALE GENOMIC DNA]</scope>
    <source>
        <strain evidence="8">S-XJ-1</strain>
    </source>
</reference>
<dbReference type="OrthoDB" id="9763453at2"/>
<dbReference type="InterPro" id="IPR015422">
    <property type="entry name" value="PyrdxlP-dep_Trfase_small"/>
</dbReference>
<dbReference type="InterPro" id="IPR015421">
    <property type="entry name" value="PyrdxlP-dep_Trfase_major"/>
</dbReference>
<dbReference type="InterPro" id="IPR051326">
    <property type="entry name" value="Kynurenine-oxoglutarate_AT"/>
</dbReference>
<comment type="caution">
    <text evidence="7">The sequence shown here is derived from an EMBL/GenBank/DDBJ whole genome shotgun (WGS) entry which is preliminary data.</text>
</comment>
<dbReference type="GO" id="GO:0030170">
    <property type="term" value="F:pyridoxal phosphate binding"/>
    <property type="evidence" value="ECO:0007669"/>
    <property type="project" value="InterPro"/>
</dbReference>
<dbReference type="RefSeq" id="WP_095718709.1">
    <property type="nucleotide sequence ID" value="NZ_NTGA01000021.1"/>
</dbReference>
<evidence type="ECO:0000256" key="4">
    <source>
        <dbReference type="ARBA" id="ARBA00022679"/>
    </source>
</evidence>